<evidence type="ECO:0000256" key="4">
    <source>
        <dbReference type="ARBA" id="ARBA00022723"/>
    </source>
</evidence>
<comment type="cofactor">
    <cofactor evidence="1">
        <name>FAD</name>
        <dbReference type="ChEBI" id="CHEBI:57692"/>
    </cofactor>
</comment>
<keyword evidence="6" id="KW-0560">Oxidoreductase</keyword>
<sequence length="379" mass="40572">MTTAPHATPPRTPLRRRLGDAARWLTTPLLPEDYLALVNPLWSTAELRGRIEAVRHEAPGAATLVIRPGRVWPGHRPGQWLKIGVDIDGVRHWRTFSLSSPPRSDGRLTITVKAAADGVVSKHLVHAVRPGTIIRLAEAEGEFTLPSPAPGRILFVTAGSGVTPVMAMLRQLAEHQAGDTAQTPDAASRGRGAGPDIVLIHSARTPDDVIFGAELRALARRLPWLTLHERHTATDGRLKLADLGDACPDWAERETWACGPGDLLDEIARHWADAGAAERLHIERFRPVLAVTDGEGGRVTFAKSGIETDADGATPLLDAGEQAGAMLPSGCRMGICYSCVGRLCSGQVRDLRTGEVHGEEGHLIQTCVSAAAGPVEIDL</sequence>
<dbReference type="AlphaFoldDB" id="A0A939PFI4"/>
<keyword evidence="2" id="KW-0285">Flavoprotein</keyword>
<evidence type="ECO:0000256" key="1">
    <source>
        <dbReference type="ARBA" id="ARBA00001974"/>
    </source>
</evidence>
<dbReference type="PROSITE" id="PS51384">
    <property type="entry name" value="FAD_FR"/>
    <property type="match status" value="1"/>
</dbReference>
<evidence type="ECO:0000256" key="7">
    <source>
        <dbReference type="ARBA" id="ARBA00023004"/>
    </source>
</evidence>
<feature type="domain" description="FAD-binding FR-type" evidence="10">
    <location>
        <begin position="44"/>
        <end position="146"/>
    </location>
</feature>
<dbReference type="Pfam" id="PF00175">
    <property type="entry name" value="NAD_binding_1"/>
    <property type="match status" value="1"/>
</dbReference>
<dbReference type="RefSeq" id="WP_208259472.1">
    <property type="nucleotide sequence ID" value="NZ_JAGEOJ010000013.1"/>
</dbReference>
<dbReference type="InterPro" id="IPR012675">
    <property type="entry name" value="Beta-grasp_dom_sf"/>
</dbReference>
<keyword evidence="4" id="KW-0479">Metal-binding</keyword>
<evidence type="ECO:0000259" key="9">
    <source>
        <dbReference type="PROSITE" id="PS51085"/>
    </source>
</evidence>
<evidence type="ECO:0000256" key="8">
    <source>
        <dbReference type="ARBA" id="ARBA00023014"/>
    </source>
</evidence>
<evidence type="ECO:0000259" key="10">
    <source>
        <dbReference type="PROSITE" id="PS51384"/>
    </source>
</evidence>
<dbReference type="InterPro" id="IPR036010">
    <property type="entry name" value="2Fe-2S_ferredoxin-like_sf"/>
</dbReference>
<dbReference type="Pfam" id="PF00111">
    <property type="entry name" value="Fer2"/>
    <property type="match status" value="1"/>
</dbReference>
<gene>
    <name evidence="11" type="ORF">J4573_31205</name>
</gene>
<reference evidence="11" key="1">
    <citation type="submission" date="2021-03" db="EMBL/GenBank/DDBJ databases">
        <authorList>
            <person name="Kanchanasin P."/>
            <person name="Saeng-In P."/>
            <person name="Phongsopitanun W."/>
            <person name="Yuki M."/>
            <person name="Kudo T."/>
            <person name="Ohkuma M."/>
            <person name="Tanasupawat S."/>
        </authorList>
    </citation>
    <scope>NUCLEOTIDE SEQUENCE</scope>
    <source>
        <strain evidence="11">GKU 128</strain>
    </source>
</reference>
<evidence type="ECO:0000256" key="2">
    <source>
        <dbReference type="ARBA" id="ARBA00022630"/>
    </source>
</evidence>
<dbReference type="GO" id="GO:0016491">
    <property type="term" value="F:oxidoreductase activity"/>
    <property type="evidence" value="ECO:0007669"/>
    <property type="project" value="UniProtKB-KW"/>
</dbReference>
<evidence type="ECO:0000313" key="12">
    <source>
        <dbReference type="Proteomes" id="UP000669179"/>
    </source>
</evidence>
<dbReference type="InterPro" id="IPR039261">
    <property type="entry name" value="FNR_nucleotide-bd"/>
</dbReference>
<protein>
    <submittedName>
        <fullName evidence="11">Ferredoxin reductase</fullName>
    </submittedName>
</protein>
<dbReference type="InterPro" id="IPR008333">
    <property type="entry name" value="Cbr1-like_FAD-bd_dom"/>
</dbReference>
<dbReference type="Proteomes" id="UP000669179">
    <property type="component" value="Unassembled WGS sequence"/>
</dbReference>
<keyword evidence="3" id="KW-0001">2Fe-2S</keyword>
<dbReference type="Pfam" id="PF00970">
    <property type="entry name" value="FAD_binding_6"/>
    <property type="match status" value="1"/>
</dbReference>
<comment type="caution">
    <text evidence="11">The sequence shown here is derived from an EMBL/GenBank/DDBJ whole genome shotgun (WGS) entry which is preliminary data.</text>
</comment>
<dbReference type="SUPFAM" id="SSF52343">
    <property type="entry name" value="Ferredoxin reductase-like, C-terminal NADP-linked domain"/>
    <property type="match status" value="1"/>
</dbReference>
<dbReference type="PRINTS" id="PR00410">
    <property type="entry name" value="PHEHYDRXLASE"/>
</dbReference>
<dbReference type="InterPro" id="IPR017927">
    <property type="entry name" value="FAD-bd_FR_type"/>
</dbReference>
<evidence type="ECO:0000256" key="6">
    <source>
        <dbReference type="ARBA" id="ARBA00023002"/>
    </source>
</evidence>
<dbReference type="CDD" id="cd06216">
    <property type="entry name" value="FNR_iron_sulfur_binding_2"/>
    <property type="match status" value="1"/>
</dbReference>
<dbReference type="GO" id="GO:0051537">
    <property type="term" value="F:2 iron, 2 sulfur cluster binding"/>
    <property type="evidence" value="ECO:0007669"/>
    <property type="project" value="UniProtKB-KW"/>
</dbReference>
<organism evidence="11 12">
    <name type="scientific">Actinomadura barringtoniae</name>
    <dbReference type="NCBI Taxonomy" id="1427535"/>
    <lineage>
        <taxon>Bacteria</taxon>
        <taxon>Bacillati</taxon>
        <taxon>Actinomycetota</taxon>
        <taxon>Actinomycetes</taxon>
        <taxon>Streptosporangiales</taxon>
        <taxon>Thermomonosporaceae</taxon>
        <taxon>Actinomadura</taxon>
    </lineage>
</organism>
<dbReference type="InterPro" id="IPR001041">
    <property type="entry name" value="2Fe-2S_ferredoxin-type"/>
</dbReference>
<evidence type="ECO:0000313" key="11">
    <source>
        <dbReference type="EMBL" id="MBO2451595.1"/>
    </source>
</evidence>
<proteinExistence type="predicted"/>
<dbReference type="PANTHER" id="PTHR47354">
    <property type="entry name" value="NADH OXIDOREDUCTASE HCR"/>
    <property type="match status" value="1"/>
</dbReference>
<feature type="domain" description="2Fe-2S ferredoxin-type" evidence="9">
    <location>
        <begin position="297"/>
        <end position="379"/>
    </location>
</feature>
<dbReference type="PANTHER" id="PTHR47354:SF6">
    <property type="entry name" value="NADH OXIDOREDUCTASE HCR"/>
    <property type="match status" value="1"/>
</dbReference>
<dbReference type="InterPro" id="IPR017938">
    <property type="entry name" value="Riboflavin_synthase-like_b-brl"/>
</dbReference>
<dbReference type="InterPro" id="IPR050415">
    <property type="entry name" value="MRET"/>
</dbReference>
<dbReference type="EMBL" id="JAGEOJ010000013">
    <property type="protein sequence ID" value="MBO2451595.1"/>
    <property type="molecule type" value="Genomic_DNA"/>
</dbReference>
<name>A0A939PFI4_9ACTN</name>
<keyword evidence="7" id="KW-0408">Iron</keyword>
<dbReference type="Gene3D" id="2.40.30.10">
    <property type="entry name" value="Translation factors"/>
    <property type="match status" value="1"/>
</dbReference>
<evidence type="ECO:0000256" key="5">
    <source>
        <dbReference type="ARBA" id="ARBA00022827"/>
    </source>
</evidence>
<dbReference type="InterPro" id="IPR001433">
    <property type="entry name" value="OxRdtase_FAD/NAD-bd"/>
</dbReference>
<keyword evidence="12" id="KW-1185">Reference proteome</keyword>
<keyword evidence="5" id="KW-0274">FAD</keyword>
<dbReference type="PROSITE" id="PS51085">
    <property type="entry name" value="2FE2S_FER_2"/>
    <property type="match status" value="1"/>
</dbReference>
<dbReference type="GO" id="GO:0046872">
    <property type="term" value="F:metal ion binding"/>
    <property type="evidence" value="ECO:0007669"/>
    <property type="project" value="UniProtKB-KW"/>
</dbReference>
<evidence type="ECO:0000256" key="3">
    <source>
        <dbReference type="ARBA" id="ARBA00022714"/>
    </source>
</evidence>
<dbReference type="Gene3D" id="3.40.50.80">
    <property type="entry name" value="Nucleotide-binding domain of ferredoxin-NADP reductase (FNR) module"/>
    <property type="match status" value="1"/>
</dbReference>
<dbReference type="SUPFAM" id="SSF63380">
    <property type="entry name" value="Riboflavin synthase domain-like"/>
    <property type="match status" value="1"/>
</dbReference>
<dbReference type="SUPFAM" id="SSF54292">
    <property type="entry name" value="2Fe-2S ferredoxin-like"/>
    <property type="match status" value="1"/>
</dbReference>
<accession>A0A939PFI4</accession>
<keyword evidence="8" id="KW-0411">Iron-sulfur</keyword>
<dbReference type="Gene3D" id="3.10.20.30">
    <property type="match status" value="1"/>
</dbReference>
<dbReference type="CDD" id="cd00207">
    <property type="entry name" value="fer2"/>
    <property type="match status" value="1"/>
</dbReference>